<evidence type="ECO:0000256" key="1">
    <source>
        <dbReference type="SAM" id="MobiDB-lite"/>
    </source>
</evidence>
<reference evidence="2" key="1">
    <citation type="submission" date="2022-11" db="EMBL/GenBank/DDBJ databases">
        <title>Corynebacterium sp. isolated from Penguins.</title>
        <authorList>
            <person name="Sedlar K."/>
            <person name="Svec P."/>
        </authorList>
    </citation>
    <scope>NUCLEOTIDE SEQUENCE</scope>
    <source>
        <strain evidence="2">P7003</strain>
    </source>
</reference>
<name>A0ABT3WPC6_9CORY</name>
<evidence type="ECO:0000313" key="3">
    <source>
        <dbReference type="Proteomes" id="UP001081709"/>
    </source>
</evidence>
<organism evidence="2 3">
    <name type="scientific">Corynebacterium pygosceleis</name>
    <dbReference type="NCBI Taxonomy" id="2800406"/>
    <lineage>
        <taxon>Bacteria</taxon>
        <taxon>Bacillati</taxon>
        <taxon>Actinomycetota</taxon>
        <taxon>Actinomycetes</taxon>
        <taxon>Mycobacteriales</taxon>
        <taxon>Corynebacteriaceae</taxon>
        <taxon>Corynebacterium</taxon>
    </lineage>
</organism>
<proteinExistence type="predicted"/>
<dbReference type="InterPro" id="IPR019660">
    <property type="entry name" value="Put_sensory_transdc_reg_YbjN"/>
</dbReference>
<protein>
    <submittedName>
        <fullName evidence="2">YbjN domain-containing protein</fullName>
    </submittedName>
</protein>
<gene>
    <name evidence="2" type="ORF">OS125_02290</name>
</gene>
<comment type="caution">
    <text evidence="2">The sequence shown here is derived from an EMBL/GenBank/DDBJ whole genome shotgun (WGS) entry which is preliminary data.</text>
</comment>
<dbReference type="Proteomes" id="UP001081709">
    <property type="component" value="Unassembled WGS sequence"/>
</dbReference>
<keyword evidence="3" id="KW-1185">Reference proteome</keyword>
<dbReference type="RefSeq" id="WP_200254368.1">
    <property type="nucleotide sequence ID" value="NZ_JAENIQ020000002.1"/>
</dbReference>
<evidence type="ECO:0000313" key="2">
    <source>
        <dbReference type="EMBL" id="MCX7444075.1"/>
    </source>
</evidence>
<feature type="region of interest" description="Disordered" evidence="1">
    <location>
        <begin position="167"/>
        <end position="225"/>
    </location>
</feature>
<dbReference type="Pfam" id="PF10722">
    <property type="entry name" value="YbjN"/>
    <property type="match status" value="2"/>
</dbReference>
<accession>A0ABT3WPC6</accession>
<dbReference type="EMBL" id="JAPMKV010000001">
    <property type="protein sequence ID" value="MCX7444075.1"/>
    <property type="molecule type" value="Genomic_DNA"/>
</dbReference>
<sequence length="364" mass="39365">MGDHSGGQSGPSRVDMDDVAAAVTACGYRFLRGPGRLLLPWEAHRVLIHVGRADARVLIAETELRRTLDLSEINALARTITAWNAGRINPTALLSVTDSGEVSVRFRVSLPVDAGATEEQLRSFIRSAMQATELAVDHMLNEFPGLRTGGGTEPAEDVLDVEALHRPFPSRTAGNGPDDGHEGAEIMAEPDEPGEPTEDRDISDGVNSNAGGDIDLPDPDSPTPVDLARLESTLEDLGIHGMHRGESWLATTVNRVLIGLHLDNGPSLILRGLWDPDLDPEQDFMRLFLCCNTWNERSALTKAYCHTDDDGLQVRVEMSVPTVAGLTPTQLRHTVSLGLRRVLLAVGSISEDVTGDSVVDWPED</sequence>